<dbReference type="PANTHER" id="PTHR48081">
    <property type="entry name" value="AB HYDROLASE SUPERFAMILY PROTEIN C4A8.06C"/>
    <property type="match status" value="1"/>
</dbReference>
<evidence type="ECO:0000259" key="2">
    <source>
        <dbReference type="Pfam" id="PF20434"/>
    </source>
</evidence>
<dbReference type="SUPFAM" id="SSF53474">
    <property type="entry name" value="alpha/beta-Hydrolases"/>
    <property type="match status" value="1"/>
</dbReference>
<gene>
    <name evidence="3" type="ORF">Vau01_073310</name>
</gene>
<dbReference type="InterPro" id="IPR050300">
    <property type="entry name" value="GDXG_lipolytic_enzyme"/>
</dbReference>
<protein>
    <submittedName>
        <fullName evidence="3">Lipase</fullName>
    </submittedName>
</protein>
<evidence type="ECO:0000313" key="4">
    <source>
        <dbReference type="Proteomes" id="UP000612585"/>
    </source>
</evidence>
<name>A0A8J4E2G5_9ACTN</name>
<reference evidence="3" key="1">
    <citation type="submission" date="2021-01" db="EMBL/GenBank/DDBJ databases">
        <title>Whole genome shotgun sequence of Virgisporangium aurantiacum NBRC 16421.</title>
        <authorList>
            <person name="Komaki H."/>
            <person name="Tamura T."/>
        </authorList>
    </citation>
    <scope>NUCLEOTIDE SEQUENCE</scope>
    <source>
        <strain evidence="3">NBRC 16421</strain>
    </source>
</reference>
<proteinExistence type="predicted"/>
<keyword evidence="4" id="KW-1185">Reference proteome</keyword>
<accession>A0A8J4E2G5</accession>
<dbReference type="PANTHER" id="PTHR48081:SF33">
    <property type="entry name" value="KYNURENINE FORMAMIDASE"/>
    <property type="match status" value="1"/>
</dbReference>
<comment type="caution">
    <text evidence="3">The sequence shown here is derived from an EMBL/GenBank/DDBJ whole genome shotgun (WGS) entry which is preliminary data.</text>
</comment>
<dbReference type="InterPro" id="IPR029058">
    <property type="entry name" value="AB_hydrolase_fold"/>
</dbReference>
<sequence>MLRYGDHPEHVIDLRLPATPAGPLVVFLHGGFWRAAYDRTHTGPLAADLAARGFPVACPEYRRVGQPGGGWPGTLDDVEAALAALPGLVRPYADPAGAVLAGHSAGGHLALLNAHTPGLAGVVALAPVADLAEGHRTGMGSGAVAALLGGGPHDVPERFDRADPARRGPLPIPTVIIHGDADADVPLANSAGYAASVGGDLCRIQVLPGVEHFAVIDPLSESWHHVLSALAGLR</sequence>
<organism evidence="3 4">
    <name type="scientific">Virgisporangium aurantiacum</name>
    <dbReference type="NCBI Taxonomy" id="175570"/>
    <lineage>
        <taxon>Bacteria</taxon>
        <taxon>Bacillati</taxon>
        <taxon>Actinomycetota</taxon>
        <taxon>Actinomycetes</taxon>
        <taxon>Micromonosporales</taxon>
        <taxon>Micromonosporaceae</taxon>
        <taxon>Virgisporangium</taxon>
    </lineage>
</organism>
<dbReference type="InterPro" id="IPR049492">
    <property type="entry name" value="BD-FAE-like_dom"/>
</dbReference>
<dbReference type="GO" id="GO:0016787">
    <property type="term" value="F:hydrolase activity"/>
    <property type="evidence" value="ECO:0007669"/>
    <property type="project" value="UniProtKB-KW"/>
</dbReference>
<dbReference type="Proteomes" id="UP000612585">
    <property type="component" value="Unassembled WGS sequence"/>
</dbReference>
<dbReference type="Gene3D" id="3.40.50.1820">
    <property type="entry name" value="alpha/beta hydrolase"/>
    <property type="match status" value="1"/>
</dbReference>
<dbReference type="Pfam" id="PF20434">
    <property type="entry name" value="BD-FAE"/>
    <property type="match status" value="1"/>
</dbReference>
<evidence type="ECO:0000313" key="3">
    <source>
        <dbReference type="EMBL" id="GIJ59815.1"/>
    </source>
</evidence>
<dbReference type="AlphaFoldDB" id="A0A8J4E2G5"/>
<dbReference type="EMBL" id="BOPG01000048">
    <property type="protein sequence ID" value="GIJ59815.1"/>
    <property type="molecule type" value="Genomic_DNA"/>
</dbReference>
<keyword evidence="1" id="KW-0378">Hydrolase</keyword>
<feature type="domain" description="BD-FAE-like" evidence="2">
    <location>
        <begin position="13"/>
        <end position="191"/>
    </location>
</feature>
<evidence type="ECO:0000256" key="1">
    <source>
        <dbReference type="ARBA" id="ARBA00022801"/>
    </source>
</evidence>